<dbReference type="InterPro" id="IPR013497">
    <property type="entry name" value="Topo_IA_cen"/>
</dbReference>
<sequence length="342" mass="38484">MSKNLVLVESPAKGKTIEKYLGTDFKVLATYGHVRDLVSKTGAVIPDQGFEMNYEISEDSKKQLTKITKAVKQAKTLYLATDLDREGEAIAWHVQEILKERGLLTDKEVHRVVFNAVTKRAVQDSIKHPKVVSDSLVDAYKARRALDHLFGFNLSPLMWEKIAPKLSAGRVQSPALRLIVEREDQISAFEPQEYWTIGAITKHKEEVFRARLSKYEGEKTKQFSFTNEKTVREVEGAIKALANGILTVGKVEKKQRQRKPTAPFITSTLQQEASRKLGFSARQTMMTAQRLYEGIDVGDGSEGLITYMRTDSVTLAGEAIAEIRALIQDRYGLENLPDEPRT</sequence>
<feature type="domain" description="Topo IA-type catalytic" evidence="3">
    <location>
        <begin position="133"/>
        <end position="342"/>
    </location>
</feature>
<dbReference type="Pfam" id="PF01751">
    <property type="entry name" value="Toprim"/>
    <property type="match status" value="1"/>
</dbReference>
<dbReference type="InterPro" id="IPR023405">
    <property type="entry name" value="Topo_IA_core_domain"/>
</dbReference>
<dbReference type="SUPFAM" id="SSF56712">
    <property type="entry name" value="Prokaryotic type I DNA topoisomerase"/>
    <property type="match status" value="1"/>
</dbReference>
<dbReference type="PROSITE" id="PS00396">
    <property type="entry name" value="TOPO_IA_1"/>
    <property type="match status" value="1"/>
</dbReference>
<dbReference type="InterPro" id="IPR034149">
    <property type="entry name" value="TOPRIM_TopoI"/>
</dbReference>
<name>A0A382AJL7_9ZZZZ</name>
<dbReference type="PROSITE" id="PS52039">
    <property type="entry name" value="TOPO_IA_2"/>
    <property type="match status" value="1"/>
</dbReference>
<dbReference type="PANTHER" id="PTHR42785">
    <property type="entry name" value="DNA TOPOISOMERASE, TYPE IA, CORE"/>
    <property type="match status" value="1"/>
</dbReference>
<dbReference type="InterPro" id="IPR006171">
    <property type="entry name" value="TOPRIM_dom"/>
</dbReference>
<dbReference type="InterPro" id="IPR013824">
    <property type="entry name" value="Topo_IA_cen_sub1"/>
</dbReference>
<keyword evidence="1" id="KW-0413">Isomerase</keyword>
<gene>
    <name evidence="4" type="ORF">METZ01_LOCUS154166</name>
</gene>
<dbReference type="Pfam" id="PF01131">
    <property type="entry name" value="Topoisom_bac"/>
    <property type="match status" value="1"/>
</dbReference>
<dbReference type="InterPro" id="IPR013826">
    <property type="entry name" value="Topo_IA_cen_sub3"/>
</dbReference>
<dbReference type="InterPro" id="IPR013825">
    <property type="entry name" value="Topo_IA_cen_sub2"/>
</dbReference>
<dbReference type="PANTHER" id="PTHR42785:SF1">
    <property type="entry name" value="DNA TOPOISOMERASE"/>
    <property type="match status" value="1"/>
</dbReference>
<proteinExistence type="predicted"/>
<dbReference type="AlphaFoldDB" id="A0A382AJL7"/>
<dbReference type="GO" id="GO:0006265">
    <property type="term" value="P:DNA topological change"/>
    <property type="evidence" value="ECO:0007669"/>
    <property type="project" value="InterPro"/>
</dbReference>
<dbReference type="SMART" id="SM00436">
    <property type="entry name" value="TOP1Bc"/>
    <property type="match status" value="1"/>
</dbReference>
<feature type="domain" description="Toprim" evidence="2">
    <location>
        <begin position="3"/>
        <end position="113"/>
    </location>
</feature>
<evidence type="ECO:0000256" key="1">
    <source>
        <dbReference type="ARBA" id="ARBA00023235"/>
    </source>
</evidence>
<dbReference type="PROSITE" id="PS50880">
    <property type="entry name" value="TOPRIM"/>
    <property type="match status" value="1"/>
</dbReference>
<evidence type="ECO:0000313" key="4">
    <source>
        <dbReference type="EMBL" id="SVB01312.1"/>
    </source>
</evidence>
<accession>A0A382AJL7</accession>
<dbReference type="InterPro" id="IPR023406">
    <property type="entry name" value="Topo_IA_AS"/>
</dbReference>
<dbReference type="InterPro" id="IPR000380">
    <property type="entry name" value="Topo_IA"/>
</dbReference>
<feature type="non-terminal residue" evidence="4">
    <location>
        <position position="342"/>
    </location>
</feature>
<dbReference type="GO" id="GO:0003677">
    <property type="term" value="F:DNA binding"/>
    <property type="evidence" value="ECO:0007669"/>
    <property type="project" value="InterPro"/>
</dbReference>
<dbReference type="Gene3D" id="2.70.20.10">
    <property type="entry name" value="Topoisomerase I, domain 3"/>
    <property type="match status" value="1"/>
</dbReference>
<dbReference type="CDD" id="cd03363">
    <property type="entry name" value="TOPRIM_TopoIA_TopoI"/>
    <property type="match status" value="1"/>
</dbReference>
<protein>
    <submittedName>
        <fullName evidence="4">Uncharacterized protein</fullName>
    </submittedName>
</protein>
<reference evidence="4" key="1">
    <citation type="submission" date="2018-05" db="EMBL/GenBank/DDBJ databases">
        <authorList>
            <person name="Lanie J.A."/>
            <person name="Ng W.-L."/>
            <person name="Kazmierczak K.M."/>
            <person name="Andrzejewski T.M."/>
            <person name="Davidsen T.M."/>
            <person name="Wayne K.J."/>
            <person name="Tettelin H."/>
            <person name="Glass J.I."/>
            <person name="Rusch D."/>
            <person name="Podicherti R."/>
            <person name="Tsui H.-C.T."/>
            <person name="Winkler M.E."/>
        </authorList>
    </citation>
    <scope>NUCLEOTIDE SEQUENCE</scope>
</reference>
<organism evidence="4">
    <name type="scientific">marine metagenome</name>
    <dbReference type="NCBI Taxonomy" id="408172"/>
    <lineage>
        <taxon>unclassified sequences</taxon>
        <taxon>metagenomes</taxon>
        <taxon>ecological metagenomes</taxon>
    </lineage>
</organism>
<dbReference type="Gene3D" id="1.10.290.10">
    <property type="entry name" value="Topoisomerase I, domain 4"/>
    <property type="match status" value="1"/>
</dbReference>
<dbReference type="GO" id="GO:0003917">
    <property type="term" value="F:DNA topoisomerase type I (single strand cut, ATP-independent) activity"/>
    <property type="evidence" value="ECO:0007669"/>
    <property type="project" value="InterPro"/>
</dbReference>
<dbReference type="PRINTS" id="PR00417">
    <property type="entry name" value="PRTPISMRASEI"/>
</dbReference>
<evidence type="ECO:0000259" key="3">
    <source>
        <dbReference type="PROSITE" id="PS52039"/>
    </source>
</evidence>
<dbReference type="SMART" id="SM00493">
    <property type="entry name" value="TOPRIM"/>
    <property type="match status" value="1"/>
</dbReference>
<dbReference type="EMBL" id="UINC01025546">
    <property type="protein sequence ID" value="SVB01312.1"/>
    <property type="molecule type" value="Genomic_DNA"/>
</dbReference>
<dbReference type="Gene3D" id="1.10.460.10">
    <property type="entry name" value="Topoisomerase I, domain 2"/>
    <property type="match status" value="1"/>
</dbReference>
<dbReference type="Gene3D" id="3.40.50.140">
    <property type="match status" value="1"/>
</dbReference>
<evidence type="ECO:0000259" key="2">
    <source>
        <dbReference type="PROSITE" id="PS50880"/>
    </source>
</evidence>
<dbReference type="InterPro" id="IPR003601">
    <property type="entry name" value="Topo_IA_2"/>
</dbReference>